<evidence type="ECO:0000259" key="6">
    <source>
        <dbReference type="Pfam" id="PF08241"/>
    </source>
</evidence>
<dbReference type="CDD" id="cd02440">
    <property type="entry name" value="AdoMet_MTases"/>
    <property type="match status" value="1"/>
</dbReference>
<feature type="domain" description="Methyltransferase type 11" evidence="6">
    <location>
        <begin position="73"/>
        <end position="170"/>
    </location>
</feature>
<sequence length="279" mass="30694">MGDDTTVHAANTARAYYNSADVDGFYSSVWGGEDIHTGIYEHPDEPVLRATQRTDAQVAARVADLLGPGRTVLDLGSGYGGAARHLARTYGCRIVALNISDVQNRRHRELNTRHGLDTLIDVVAGSFHDIPAPDGRFDVVWTQEALVHSGDRAHMLAEAVRVLAPGGGLVLTDVMAAGDTHQDALRPVCERLHVTDLATPDFVREQLTGLGLGQVHFDDLSENLLPHYTRLTEEVQRRGQELTGTVGEEYVERLRKNLPLWVHACENGLLSWGIFHARR</sequence>
<keyword evidence="2 7" id="KW-0489">Methyltransferase</keyword>
<dbReference type="AlphaFoldDB" id="A0A3B0BY98"/>
<reference evidence="7 8" key="1">
    <citation type="journal article" date="2015" name="Antonie Van Leeuwenhoek">
        <title>Streptomyces klenkii sp. nov., isolated from deep marine sediment.</title>
        <authorList>
            <person name="Veyisoglu A."/>
            <person name="Sahin N."/>
        </authorList>
    </citation>
    <scope>NUCLEOTIDE SEQUENCE [LARGE SCALE GENOMIC DNA]</scope>
    <source>
        <strain evidence="7 8">KCTC 29202</strain>
    </source>
</reference>
<evidence type="ECO:0000256" key="3">
    <source>
        <dbReference type="ARBA" id="ARBA00022679"/>
    </source>
</evidence>
<dbReference type="OrthoDB" id="279734at2"/>
<dbReference type="FunFam" id="3.40.50.150:FF:000461">
    <property type="entry name" value="Sarcosine/dimethylglycine N-methyltransferase"/>
    <property type="match status" value="1"/>
</dbReference>
<dbReference type="GO" id="GO:0052729">
    <property type="term" value="F:dimethylglycine N-methyltransferase activity"/>
    <property type="evidence" value="ECO:0007669"/>
    <property type="project" value="UniProtKB-ARBA"/>
</dbReference>
<comment type="pathway">
    <text evidence="5">Amine and polyamine biosynthesis; betaine biosynthesis via glycine pathway; betaine from glycine: step 3/3.</text>
</comment>
<evidence type="ECO:0000256" key="2">
    <source>
        <dbReference type="ARBA" id="ARBA00022603"/>
    </source>
</evidence>
<dbReference type="EMBL" id="RBAM01000001">
    <property type="protein sequence ID" value="RKN77431.1"/>
    <property type="molecule type" value="Genomic_DNA"/>
</dbReference>
<dbReference type="InterPro" id="IPR029063">
    <property type="entry name" value="SAM-dependent_MTases_sf"/>
</dbReference>
<organism evidence="7 8">
    <name type="scientific">Streptomyces klenkii</name>
    <dbReference type="NCBI Taxonomy" id="1420899"/>
    <lineage>
        <taxon>Bacteria</taxon>
        <taxon>Bacillati</taxon>
        <taxon>Actinomycetota</taxon>
        <taxon>Actinomycetes</taxon>
        <taxon>Kitasatosporales</taxon>
        <taxon>Streptomycetaceae</taxon>
        <taxon>Streptomyces</taxon>
    </lineage>
</organism>
<dbReference type="InterPro" id="IPR050447">
    <property type="entry name" value="Erg6_SMT_methyltransf"/>
</dbReference>
<dbReference type="RefSeq" id="WP_120753045.1">
    <property type="nucleotide sequence ID" value="NZ_RBAM01000001.1"/>
</dbReference>
<protein>
    <submittedName>
        <fullName evidence="7">Methyltransferase domain-containing protein</fullName>
    </submittedName>
</protein>
<dbReference type="PANTHER" id="PTHR44068:SF11">
    <property type="entry name" value="GERANYL DIPHOSPHATE 2-C-METHYLTRANSFERASE"/>
    <property type="match status" value="1"/>
</dbReference>
<evidence type="ECO:0000313" key="8">
    <source>
        <dbReference type="Proteomes" id="UP000270343"/>
    </source>
</evidence>
<dbReference type="PANTHER" id="PTHR44068">
    <property type="entry name" value="ZGC:194242"/>
    <property type="match status" value="1"/>
</dbReference>
<dbReference type="InterPro" id="IPR013216">
    <property type="entry name" value="Methyltransf_11"/>
</dbReference>
<dbReference type="GO" id="GO:0032259">
    <property type="term" value="P:methylation"/>
    <property type="evidence" value="ECO:0007669"/>
    <property type="project" value="UniProtKB-KW"/>
</dbReference>
<dbReference type="Gene3D" id="3.40.50.150">
    <property type="entry name" value="Vaccinia Virus protein VP39"/>
    <property type="match status" value="1"/>
</dbReference>
<evidence type="ECO:0000313" key="7">
    <source>
        <dbReference type="EMBL" id="RKN77431.1"/>
    </source>
</evidence>
<dbReference type="Pfam" id="PF08241">
    <property type="entry name" value="Methyltransf_11"/>
    <property type="match status" value="1"/>
</dbReference>
<keyword evidence="4" id="KW-0949">S-adenosyl-L-methionine</keyword>
<evidence type="ECO:0000256" key="1">
    <source>
        <dbReference type="ARBA" id="ARBA00008361"/>
    </source>
</evidence>
<gene>
    <name evidence="7" type="ORF">D7231_01475</name>
</gene>
<evidence type="ECO:0000256" key="4">
    <source>
        <dbReference type="ARBA" id="ARBA00022691"/>
    </source>
</evidence>
<keyword evidence="3 7" id="KW-0808">Transferase</keyword>
<accession>A0A3B0BY98</accession>
<dbReference type="GO" id="GO:0019286">
    <property type="term" value="P:glycine betaine biosynthetic process from glycine"/>
    <property type="evidence" value="ECO:0007669"/>
    <property type="project" value="UniProtKB-ARBA"/>
</dbReference>
<name>A0A3B0BY98_9ACTN</name>
<dbReference type="SUPFAM" id="SSF53335">
    <property type="entry name" value="S-adenosyl-L-methionine-dependent methyltransferases"/>
    <property type="match status" value="1"/>
</dbReference>
<comment type="caution">
    <text evidence="7">The sequence shown here is derived from an EMBL/GenBank/DDBJ whole genome shotgun (WGS) entry which is preliminary data.</text>
</comment>
<evidence type="ECO:0000256" key="5">
    <source>
        <dbReference type="ARBA" id="ARBA00060542"/>
    </source>
</evidence>
<keyword evidence="8" id="KW-1185">Reference proteome</keyword>
<dbReference type="Proteomes" id="UP000270343">
    <property type="component" value="Unassembled WGS sequence"/>
</dbReference>
<proteinExistence type="inferred from homology"/>
<comment type="similarity">
    <text evidence="1">Belongs to the methyltransferase superfamily.</text>
</comment>